<feature type="transmembrane region" description="Helical" evidence="9">
    <location>
        <begin position="303"/>
        <end position="326"/>
    </location>
</feature>
<gene>
    <name evidence="12" type="ORF">KAF25_005738</name>
</gene>
<feature type="transmembrane region" description="Helical" evidence="9">
    <location>
        <begin position="1014"/>
        <end position="1032"/>
    </location>
</feature>
<dbReference type="GO" id="GO:0005524">
    <property type="term" value="F:ATP binding"/>
    <property type="evidence" value="ECO:0007669"/>
    <property type="project" value="UniProtKB-KW"/>
</dbReference>
<evidence type="ECO:0000256" key="9">
    <source>
        <dbReference type="SAM" id="Phobius"/>
    </source>
</evidence>
<dbReference type="SMART" id="SM00382">
    <property type="entry name" value="AAA"/>
    <property type="match status" value="2"/>
</dbReference>
<evidence type="ECO:0000256" key="3">
    <source>
        <dbReference type="ARBA" id="ARBA00022692"/>
    </source>
</evidence>
<dbReference type="Pfam" id="PF00664">
    <property type="entry name" value="ABC_membrane"/>
    <property type="match status" value="2"/>
</dbReference>
<dbReference type="SUPFAM" id="SSF90123">
    <property type="entry name" value="ABC transporter transmembrane region"/>
    <property type="match status" value="2"/>
</dbReference>
<dbReference type="Gene3D" id="1.20.1560.10">
    <property type="entry name" value="ABC transporter type 1, transmembrane domain"/>
    <property type="match status" value="1"/>
</dbReference>
<feature type="transmembrane region" description="Helical" evidence="9">
    <location>
        <begin position="757"/>
        <end position="783"/>
    </location>
</feature>
<evidence type="ECO:0000256" key="8">
    <source>
        <dbReference type="SAM" id="MobiDB-lite"/>
    </source>
</evidence>
<feature type="transmembrane region" description="Helical" evidence="9">
    <location>
        <begin position="880"/>
        <end position="900"/>
    </location>
</feature>
<feature type="domain" description="ABC transmembrane type-1" evidence="11">
    <location>
        <begin position="74"/>
        <end position="367"/>
    </location>
</feature>
<evidence type="ECO:0008006" key="14">
    <source>
        <dbReference type="Google" id="ProtNLM"/>
    </source>
</evidence>
<keyword evidence="4" id="KW-0547">Nucleotide-binding</keyword>
<dbReference type="CDD" id="cd03249">
    <property type="entry name" value="ABC_MTABC3_MDL1_MDL2"/>
    <property type="match status" value="1"/>
</dbReference>
<dbReference type="PANTHER" id="PTHR43394:SF1">
    <property type="entry name" value="ATP-BINDING CASSETTE SUB-FAMILY B MEMBER 10, MITOCHONDRIAL"/>
    <property type="match status" value="1"/>
</dbReference>
<dbReference type="GO" id="GO:0090374">
    <property type="term" value="P:oligopeptide export from mitochondrion"/>
    <property type="evidence" value="ECO:0007669"/>
    <property type="project" value="TreeGrafter"/>
</dbReference>
<dbReference type="PROSITE" id="PS50929">
    <property type="entry name" value="ABC_TM1F"/>
    <property type="match status" value="2"/>
</dbReference>
<accession>A0A9P7KQ51</accession>
<name>A0A9P7KQ51_9HYPO</name>
<evidence type="ECO:0000259" key="10">
    <source>
        <dbReference type="PROSITE" id="PS50893"/>
    </source>
</evidence>
<comment type="caution">
    <text evidence="12">The sequence shown here is derived from an EMBL/GenBank/DDBJ whole genome shotgun (WGS) entry which is preliminary data.</text>
</comment>
<feature type="transmembrane region" description="Helical" evidence="9">
    <location>
        <begin position="230"/>
        <end position="248"/>
    </location>
</feature>
<feature type="transmembrane region" description="Helical" evidence="9">
    <location>
        <begin position="338"/>
        <end position="355"/>
    </location>
</feature>
<protein>
    <recommendedName>
        <fullName evidence="14">Multidrug resistance protein</fullName>
    </recommendedName>
</protein>
<evidence type="ECO:0000256" key="2">
    <source>
        <dbReference type="ARBA" id="ARBA00007577"/>
    </source>
</evidence>
<dbReference type="GO" id="GO:0015421">
    <property type="term" value="F:ABC-type oligopeptide transporter activity"/>
    <property type="evidence" value="ECO:0007669"/>
    <property type="project" value="TreeGrafter"/>
</dbReference>
<keyword evidence="5" id="KW-0067">ATP-binding</keyword>
<keyword evidence="6 9" id="KW-1133">Transmembrane helix</keyword>
<keyword evidence="13" id="KW-1185">Reference proteome</keyword>
<dbReference type="CDD" id="cd18577">
    <property type="entry name" value="ABC_6TM_Pgp_ABCB1_D1_like"/>
    <property type="match status" value="1"/>
</dbReference>
<dbReference type="GO" id="GO:0005743">
    <property type="term" value="C:mitochondrial inner membrane"/>
    <property type="evidence" value="ECO:0007669"/>
    <property type="project" value="TreeGrafter"/>
</dbReference>
<evidence type="ECO:0000313" key="13">
    <source>
        <dbReference type="Proteomes" id="UP000782241"/>
    </source>
</evidence>
<dbReference type="Pfam" id="PF00005">
    <property type="entry name" value="ABC_tran"/>
    <property type="match status" value="2"/>
</dbReference>
<comment type="similarity">
    <text evidence="2">Belongs to the ABC transporter superfamily. ABCB family. Multidrug resistance exporter (TC 3.A.1.201) subfamily.</text>
</comment>
<evidence type="ECO:0000256" key="1">
    <source>
        <dbReference type="ARBA" id="ARBA00004141"/>
    </source>
</evidence>
<dbReference type="PROSITE" id="PS50893">
    <property type="entry name" value="ABC_TRANSPORTER_2"/>
    <property type="match status" value="2"/>
</dbReference>
<dbReference type="InterPro" id="IPR011527">
    <property type="entry name" value="ABC1_TM_dom"/>
</dbReference>
<dbReference type="EMBL" id="JAGPUO010000007">
    <property type="protein sequence ID" value="KAG5661616.1"/>
    <property type="molecule type" value="Genomic_DNA"/>
</dbReference>
<feature type="transmembrane region" description="Helical" evidence="9">
    <location>
        <begin position="803"/>
        <end position="826"/>
    </location>
</feature>
<reference evidence="12" key="1">
    <citation type="submission" date="2021-04" db="EMBL/GenBank/DDBJ databases">
        <title>Draft genome of Fusarium avenaceum strain F156N33, isolated from an atmospheric sample in Virginia.</title>
        <authorList>
            <person name="Yang S."/>
            <person name="Vinatzer B.A."/>
            <person name="Coleman J."/>
        </authorList>
    </citation>
    <scope>NUCLEOTIDE SEQUENCE</scope>
    <source>
        <strain evidence="12">F156N33</strain>
    </source>
</reference>
<feature type="transmembrane region" description="Helical" evidence="9">
    <location>
        <begin position="123"/>
        <end position="145"/>
    </location>
</feature>
<evidence type="ECO:0000256" key="5">
    <source>
        <dbReference type="ARBA" id="ARBA00022840"/>
    </source>
</evidence>
<dbReference type="SUPFAM" id="SSF52540">
    <property type="entry name" value="P-loop containing nucleoside triphosphate hydrolases"/>
    <property type="match status" value="3"/>
</dbReference>
<feature type="domain" description="ABC transporter" evidence="10">
    <location>
        <begin position="400"/>
        <end position="693"/>
    </location>
</feature>
<dbReference type="Proteomes" id="UP000782241">
    <property type="component" value="Unassembled WGS sequence"/>
</dbReference>
<dbReference type="PROSITE" id="PS00211">
    <property type="entry name" value="ABC_TRANSPORTER_1"/>
    <property type="match status" value="2"/>
</dbReference>
<evidence type="ECO:0000259" key="11">
    <source>
        <dbReference type="PROSITE" id="PS50929"/>
    </source>
</evidence>
<evidence type="ECO:0000256" key="7">
    <source>
        <dbReference type="ARBA" id="ARBA00023136"/>
    </source>
</evidence>
<dbReference type="InterPro" id="IPR003593">
    <property type="entry name" value="AAA+_ATPase"/>
</dbReference>
<dbReference type="InterPro" id="IPR036640">
    <property type="entry name" value="ABC1_TM_sf"/>
</dbReference>
<dbReference type="PANTHER" id="PTHR43394">
    <property type="entry name" value="ATP-DEPENDENT PERMEASE MDL1, MITOCHONDRIAL"/>
    <property type="match status" value="1"/>
</dbReference>
<proteinExistence type="inferred from homology"/>
<dbReference type="InterPro" id="IPR003439">
    <property type="entry name" value="ABC_transporter-like_ATP-bd"/>
</dbReference>
<feature type="region of interest" description="Disordered" evidence="8">
    <location>
        <begin position="1"/>
        <end position="43"/>
    </location>
</feature>
<organism evidence="12 13">
    <name type="scientific">Fusarium avenaceum</name>
    <dbReference type="NCBI Taxonomy" id="40199"/>
    <lineage>
        <taxon>Eukaryota</taxon>
        <taxon>Fungi</taxon>
        <taxon>Dikarya</taxon>
        <taxon>Ascomycota</taxon>
        <taxon>Pezizomycotina</taxon>
        <taxon>Sordariomycetes</taxon>
        <taxon>Hypocreomycetidae</taxon>
        <taxon>Hypocreales</taxon>
        <taxon>Nectriaceae</taxon>
        <taxon>Fusarium</taxon>
        <taxon>Fusarium tricinctum species complex</taxon>
    </lineage>
</organism>
<feature type="transmembrane region" description="Helical" evidence="9">
    <location>
        <begin position="906"/>
        <end position="926"/>
    </location>
</feature>
<evidence type="ECO:0000256" key="4">
    <source>
        <dbReference type="ARBA" id="ARBA00022741"/>
    </source>
</evidence>
<evidence type="ECO:0000256" key="6">
    <source>
        <dbReference type="ARBA" id="ARBA00022989"/>
    </source>
</evidence>
<sequence length="1327" mass="145702">MSANVPSPIMTTGHEPITEKPPAPSSNPHNQSTQETKEEKLETKVKIRPERTANFKDYLRIFSYATKWDFFAYAAGFLASVGAGVTLPLMNVVFGQFVGNFTDYFLPGSTATQSDFNRDIDRLALYMFFLFLGRLVLNSINKFVFRMIGIRLSSAIRLHYLQRLFGQSIHVLDSMPPGYATGTITSTANVLQLGISEKLGIFVEYNSTIVAAVVVAFVKNWSLTLVTSSIILYLFLVLGTFLPMILKVNAQITKAEGRAGAVASEALASVRMVAACGAESRISKKYAAFVEETRQHGKLLSPLIGGQLGFVFFGLYSGFALCFWFGAKSYSEGRLDNVGDVLVVLLSVMIVVLSLERTSTPLIAIGKATVAACEFFVVIDAPQPEKGHLKGPDVSSTQDIVFENVTFAYPSRPHVKVLDGLNLRIEAGKINAVVGPSGSGKSTIVGLIQRWYTLQDQHVLAKVIEKEKKKGGKKDKKNEQEEDDDPTNSAGSEPEETGPPIEVSGRLSTSGQLLDDIELKWWRSQIGLVQQEPFLFNDTIYKNVAYGLIGTPWADESEEKKRELVKEACREAFADEFIDRLPDGLDTPVGDSGAKLSGGQRQRLAIARSIVRKPSILILDEATSAIDVRGERIVQAALDRVSENRTTITIAHRLSTIKKADRIIVLKKGNVVESGTHDSLIAMDGGVYSGLVHAQSLSLGEPTEAGYESTEPEDKPALATVQSLAPSETNMNQEAPKDKLGNLYTSFARLFIESRNVWPAFGLTLFAAACVGAGVPLQAWIFGKIIVSFNTISTDSSLSDSNFWSLMFVILAIGVGVSYFTVVFVATRMSATVRAKYQQQYFDAVMFQKTSFFDHEDHSHGTMTSRLGTDPKQLEEMMGLNMASVFVALFNVIGAITIAFSFTWKLAIVSCCVVLPVMVTSAYWRFKYELAFEKMNNDVFAESSKFASESIGAFRTVTSLTLEDSIYQRYQTLLNEHVSSAYKKARWVSILFGFSDSASMACQALNFWWGGRLLGRYEIGLVAFFVCFMAITNGSEAAGQALGFGPNAALSSAAANRILNMRESRPHDKVTTSQEIPDTDGGMSIELDNIYFKYPTRSTSVFKGLSLKIEKGQFAALVGASGCGKTSIVSLMERFYDLDKGRILLNGKDATDINLYEYRKYFSLVAQEATLFQGTLRENILLGVDPSSVTDEQLHQACRDASIHEFIVSLPEGYNTNIGSRGVSLSGGQKQRVAIARALIRDPKVLLLDEATSSLDSESEKLVQAAFERASEGRTMLVVAHRLATVQNADVIFVLGDGQLLEQGSHVELLKKRGVYWHMCQSQALDR</sequence>
<dbReference type="InterPro" id="IPR027417">
    <property type="entry name" value="P-loop_NTPase"/>
</dbReference>
<feature type="transmembrane region" description="Helical" evidence="9">
    <location>
        <begin position="199"/>
        <end position="218"/>
    </location>
</feature>
<evidence type="ECO:0000313" key="12">
    <source>
        <dbReference type="EMBL" id="KAG5661616.1"/>
    </source>
</evidence>
<dbReference type="FunFam" id="3.40.50.300:FF:000913">
    <property type="entry name" value="ABC multidrug transporter SitT"/>
    <property type="match status" value="1"/>
</dbReference>
<dbReference type="InterPro" id="IPR017871">
    <property type="entry name" value="ABC_transporter-like_CS"/>
</dbReference>
<dbReference type="InterPro" id="IPR039421">
    <property type="entry name" value="Type_1_exporter"/>
</dbReference>
<feature type="domain" description="ABC transporter" evidence="10">
    <location>
        <begin position="1085"/>
        <end position="1322"/>
    </location>
</feature>
<comment type="subcellular location">
    <subcellularLocation>
        <location evidence="1">Membrane</location>
        <topology evidence="1">Multi-pass membrane protein</topology>
    </subcellularLocation>
</comment>
<keyword evidence="7 9" id="KW-0472">Membrane</keyword>
<dbReference type="Gene3D" id="3.40.50.300">
    <property type="entry name" value="P-loop containing nucleotide triphosphate hydrolases"/>
    <property type="match status" value="2"/>
</dbReference>
<feature type="domain" description="ABC transmembrane type-1" evidence="11">
    <location>
        <begin position="763"/>
        <end position="1050"/>
    </location>
</feature>
<feature type="transmembrane region" description="Helical" evidence="9">
    <location>
        <begin position="70"/>
        <end position="94"/>
    </location>
</feature>
<dbReference type="GO" id="GO:0016887">
    <property type="term" value="F:ATP hydrolysis activity"/>
    <property type="evidence" value="ECO:0007669"/>
    <property type="project" value="InterPro"/>
</dbReference>
<feature type="region of interest" description="Disordered" evidence="8">
    <location>
        <begin position="469"/>
        <end position="507"/>
    </location>
</feature>
<dbReference type="CDD" id="cd18578">
    <property type="entry name" value="ABC_6TM_Pgp_ABCB1_D2_like"/>
    <property type="match status" value="1"/>
</dbReference>
<keyword evidence="3 9" id="KW-0812">Transmembrane</keyword>